<feature type="domain" description="PG-1098 ferredoxin-like" evidence="2">
    <location>
        <begin position="294"/>
        <end position="334"/>
    </location>
</feature>
<reference evidence="3 4" key="1">
    <citation type="submission" date="2018-05" db="EMBL/GenBank/DDBJ databases">
        <title>Genomic Encyclopedia of Type Strains, Phase IV (KMG-IV): sequencing the most valuable type-strain genomes for metagenomic binning, comparative biology and taxonomic classification.</title>
        <authorList>
            <person name="Goeker M."/>
        </authorList>
    </citation>
    <scope>NUCLEOTIDE SEQUENCE [LARGE SCALE GENOMIC DNA]</scope>
    <source>
        <strain evidence="3 4">DSM 100333</strain>
    </source>
</reference>
<dbReference type="Gene3D" id="1.10.10.1110">
    <property type="entry name" value="Methyltransferase PG1098, N-terminal domain"/>
    <property type="match status" value="1"/>
</dbReference>
<evidence type="ECO:0000259" key="1">
    <source>
        <dbReference type="Pfam" id="PF18096"/>
    </source>
</evidence>
<protein>
    <submittedName>
        <fullName evidence="3">Putative methyltransferase</fullName>
    </submittedName>
</protein>
<keyword evidence="3" id="KW-0808">Transferase</keyword>
<dbReference type="Proteomes" id="UP000245870">
    <property type="component" value="Unassembled WGS sequence"/>
</dbReference>
<dbReference type="RefSeq" id="WP_116615822.1">
    <property type="nucleotide sequence ID" value="NZ_QENY01000003.1"/>
</dbReference>
<dbReference type="SUPFAM" id="SSF53335">
    <property type="entry name" value="S-adenosyl-L-methionine-dependent methyltransferases"/>
    <property type="match status" value="1"/>
</dbReference>
<sequence>MKEIDTHTFITLHRGDDVRRLAFMADKFPSVNMSYALVQIQGWQMARSKLPTWATIDGIVYPPHLNMEQCSSEDTAIYKQRILARLLGSFLDQSTLIDLTGGFGVDFSFMSRGFRKSIYVERDPALCAVARHNFELLNLPHAEVICDDGVEWLHRQSKPDTAAPIVIYMDPARRDAHGQKVVALGDCTPDVVALRDELMRKADYVILKLSPMLDWHAAVAAMDTGGNVSEVHIIAVGNECKELLLVLAHGHHDLRVVCSNDADIFAFHPRLTNAGSGNLPTATISVSPTGTILVPNAAIMKSGCFAELAMRFDVRSIDTNSHLFVSPHIVPNFPGRQFRILAVSALGKRELRQNLHGLRQANISVRNFPLSVAELRKRLKLQDGGSVYIFATTWQGRHVLVITSKTSVS</sequence>
<keyword evidence="4" id="KW-1185">Reference proteome</keyword>
<comment type="caution">
    <text evidence="3">The sequence shown here is derived from an EMBL/GenBank/DDBJ whole genome shotgun (WGS) entry which is preliminary data.</text>
</comment>
<dbReference type="GO" id="GO:0008168">
    <property type="term" value="F:methyltransferase activity"/>
    <property type="evidence" value="ECO:0007669"/>
    <property type="project" value="UniProtKB-KW"/>
</dbReference>
<dbReference type="InterPro" id="IPR029063">
    <property type="entry name" value="SAM-dependent_MTases_sf"/>
</dbReference>
<name>A0A2U0UJZ5_9BACT</name>
<evidence type="ECO:0000313" key="3">
    <source>
        <dbReference type="EMBL" id="PVX57956.1"/>
    </source>
</evidence>
<feature type="domain" description="THUMP-like" evidence="1">
    <location>
        <begin position="335"/>
        <end position="405"/>
    </location>
</feature>
<dbReference type="Gene3D" id="3.40.50.150">
    <property type="entry name" value="Vaccinia Virus protein VP39"/>
    <property type="match status" value="1"/>
</dbReference>
<evidence type="ECO:0000259" key="2">
    <source>
        <dbReference type="Pfam" id="PF22013"/>
    </source>
</evidence>
<dbReference type="Pfam" id="PF18096">
    <property type="entry name" value="Thump_like"/>
    <property type="match status" value="1"/>
</dbReference>
<proteinExistence type="predicted"/>
<dbReference type="EMBL" id="QENY01000003">
    <property type="protein sequence ID" value="PVX57956.1"/>
    <property type="molecule type" value="Genomic_DNA"/>
</dbReference>
<dbReference type="GO" id="GO:0032259">
    <property type="term" value="P:methylation"/>
    <property type="evidence" value="ECO:0007669"/>
    <property type="project" value="UniProtKB-KW"/>
</dbReference>
<evidence type="ECO:0000313" key="4">
    <source>
        <dbReference type="Proteomes" id="UP000245870"/>
    </source>
</evidence>
<accession>A0A2U0UJZ5</accession>
<keyword evidence="3" id="KW-0489">Methyltransferase</keyword>
<dbReference type="Pfam" id="PF22013">
    <property type="entry name" value="PG_1098_Fer"/>
    <property type="match status" value="1"/>
</dbReference>
<dbReference type="AlphaFoldDB" id="A0A2U0UJZ5"/>
<dbReference type="OrthoDB" id="1000417at2"/>
<dbReference type="InterPro" id="IPR041497">
    <property type="entry name" value="Thump-like"/>
</dbReference>
<gene>
    <name evidence="3" type="ORF">C7379_10379</name>
</gene>
<organism evidence="3 4">
    <name type="scientific">Hallella colorans</name>
    <dbReference type="NCBI Taxonomy" id="1703337"/>
    <lineage>
        <taxon>Bacteria</taxon>
        <taxon>Pseudomonadati</taxon>
        <taxon>Bacteroidota</taxon>
        <taxon>Bacteroidia</taxon>
        <taxon>Bacteroidales</taxon>
        <taxon>Prevotellaceae</taxon>
        <taxon>Hallella</taxon>
    </lineage>
</organism>
<dbReference type="InterPro" id="IPR054168">
    <property type="entry name" value="PG_1098_Fer"/>
</dbReference>